<proteinExistence type="predicted"/>
<dbReference type="EMBL" id="CASHSV030000002">
    <property type="protein sequence ID" value="CAJ2634311.1"/>
    <property type="molecule type" value="Genomic_DNA"/>
</dbReference>
<sequence length="433" mass="48676">MASRAIAPIEHRGENIKPKNVVGAEGGRNRRVLQDIGNLVINQADPAANANVPKRITRAQLAALAKAAAEKTKKSIPELVNGPNVGNFVAATKKAEQALKPAEPEVIVISSDDESEVKEKQPVKGRNIRERSTKKNARAFSSVLSARSKVAGGIMPKNFVENIDATDKDNELAATEYIDDIYEYYKLSEDDVRVHDYMASQPDINAKMRSILVDWLIEVHRKFELMPETFYLTLNIVDRFLSTKAVPRKELQLVGISSMLIASKYEEIWAPEVNDFVCISDNAYVREQVLIMEKTILRKLEWYLTVPTPYVFLIRYIKASTPSDKEMENMVNFLAELAMMHYATVSTYCPSMIAASAVYAARSTLERSPIWTDTLKHYTGYSEEQLRDCAKLMVSFHSEAPESKLRAIYKKFCSTERLAVALRTPAKNLTAES</sequence>
<comment type="caution">
    <text evidence="1">The sequence shown here is derived from an EMBL/GenBank/DDBJ whole genome shotgun (WGS) entry which is preliminary data.</text>
</comment>
<keyword evidence="2" id="KW-1185">Reference proteome</keyword>
<protein>
    <submittedName>
        <fullName evidence="1">Uncharacterized protein</fullName>
    </submittedName>
</protein>
<name>A0ACB0IPJ4_TRIPR</name>
<evidence type="ECO:0000313" key="1">
    <source>
        <dbReference type="EMBL" id="CAJ2634311.1"/>
    </source>
</evidence>
<reference evidence="1" key="1">
    <citation type="submission" date="2023-10" db="EMBL/GenBank/DDBJ databases">
        <authorList>
            <person name="Rodriguez Cubillos JULIANA M."/>
            <person name="De Vega J."/>
        </authorList>
    </citation>
    <scope>NUCLEOTIDE SEQUENCE</scope>
</reference>
<evidence type="ECO:0000313" key="2">
    <source>
        <dbReference type="Proteomes" id="UP001177021"/>
    </source>
</evidence>
<accession>A0ACB0IPJ4</accession>
<organism evidence="1 2">
    <name type="scientific">Trifolium pratense</name>
    <name type="common">Red clover</name>
    <dbReference type="NCBI Taxonomy" id="57577"/>
    <lineage>
        <taxon>Eukaryota</taxon>
        <taxon>Viridiplantae</taxon>
        <taxon>Streptophyta</taxon>
        <taxon>Embryophyta</taxon>
        <taxon>Tracheophyta</taxon>
        <taxon>Spermatophyta</taxon>
        <taxon>Magnoliopsida</taxon>
        <taxon>eudicotyledons</taxon>
        <taxon>Gunneridae</taxon>
        <taxon>Pentapetalae</taxon>
        <taxon>rosids</taxon>
        <taxon>fabids</taxon>
        <taxon>Fabales</taxon>
        <taxon>Fabaceae</taxon>
        <taxon>Papilionoideae</taxon>
        <taxon>50 kb inversion clade</taxon>
        <taxon>NPAAA clade</taxon>
        <taxon>Hologalegina</taxon>
        <taxon>IRL clade</taxon>
        <taxon>Trifolieae</taxon>
        <taxon>Trifolium</taxon>
    </lineage>
</organism>
<dbReference type="Proteomes" id="UP001177021">
    <property type="component" value="Unassembled WGS sequence"/>
</dbReference>
<gene>
    <name evidence="1" type="ORF">MILVUS5_LOCUS5255</name>
</gene>